<feature type="compositionally biased region" description="Polar residues" evidence="1">
    <location>
        <begin position="1"/>
        <end position="18"/>
    </location>
</feature>
<evidence type="ECO:0000313" key="3">
    <source>
        <dbReference type="EMBL" id="SSX35645.1"/>
    </source>
</evidence>
<evidence type="ECO:0000313" key="2">
    <source>
        <dbReference type="EMBL" id="SSX16326.1"/>
    </source>
</evidence>
<gene>
    <name evidence="2" type="primary">CSON010557</name>
</gene>
<name>A0A336LER6_CULSO</name>
<dbReference type="EMBL" id="UFQS01004322">
    <property type="protein sequence ID" value="SSX16326.1"/>
    <property type="molecule type" value="Genomic_DNA"/>
</dbReference>
<organism evidence="2">
    <name type="scientific">Culicoides sonorensis</name>
    <name type="common">Biting midge</name>
    <dbReference type="NCBI Taxonomy" id="179676"/>
    <lineage>
        <taxon>Eukaryota</taxon>
        <taxon>Metazoa</taxon>
        <taxon>Ecdysozoa</taxon>
        <taxon>Arthropoda</taxon>
        <taxon>Hexapoda</taxon>
        <taxon>Insecta</taxon>
        <taxon>Pterygota</taxon>
        <taxon>Neoptera</taxon>
        <taxon>Endopterygota</taxon>
        <taxon>Diptera</taxon>
        <taxon>Nematocera</taxon>
        <taxon>Chironomoidea</taxon>
        <taxon>Ceratopogonidae</taxon>
        <taxon>Ceratopogoninae</taxon>
        <taxon>Culicoides</taxon>
        <taxon>Monoculicoides</taxon>
    </lineage>
</organism>
<dbReference type="VEuPathDB" id="VectorBase:CSON010557"/>
<protein>
    <submittedName>
        <fullName evidence="2">CSON010557 protein</fullName>
    </submittedName>
</protein>
<reference evidence="3" key="2">
    <citation type="submission" date="2018-07" db="EMBL/GenBank/DDBJ databases">
        <authorList>
            <person name="Quirk P.G."/>
            <person name="Krulwich T.A."/>
        </authorList>
    </citation>
    <scope>NUCLEOTIDE SEQUENCE</scope>
</reference>
<dbReference type="EMBL" id="UFQT01004322">
    <property type="protein sequence ID" value="SSX35645.1"/>
    <property type="molecule type" value="Genomic_DNA"/>
</dbReference>
<reference evidence="2" key="1">
    <citation type="submission" date="2018-04" db="EMBL/GenBank/DDBJ databases">
        <authorList>
            <person name="Go L.Y."/>
            <person name="Mitchell J.A."/>
        </authorList>
    </citation>
    <scope>NUCLEOTIDE SEQUENCE</scope>
    <source>
        <tissue evidence="2">Whole organism</tissue>
    </source>
</reference>
<proteinExistence type="predicted"/>
<sequence>MNPIGTSSPKSTSKSNDPNKICLDLIQDDEKLLTKKCELIEKEKELTKLKLTLLQEHASEPEDELVDYFNKAFAKGEKAFNPRNVRSKVDHGHVTISQGVPYQSTHVPNVTISDHIPARLLSRPKAQKLPTFGVDAEDRPIFISAFEISTREFAVSKYENMIRRQQALKGTAFQMVKSLLNHPDNVDYIIEILKNLFGRPEQLL</sequence>
<evidence type="ECO:0000256" key="1">
    <source>
        <dbReference type="SAM" id="MobiDB-lite"/>
    </source>
</evidence>
<feature type="region of interest" description="Disordered" evidence="1">
    <location>
        <begin position="1"/>
        <end position="20"/>
    </location>
</feature>
<accession>A0A336LER6</accession>
<dbReference type="AlphaFoldDB" id="A0A336LER6"/>